<organism evidence="1">
    <name type="scientific">Tanacetum cinerariifolium</name>
    <name type="common">Dalmatian daisy</name>
    <name type="synonym">Chrysanthemum cinerariifolium</name>
    <dbReference type="NCBI Taxonomy" id="118510"/>
    <lineage>
        <taxon>Eukaryota</taxon>
        <taxon>Viridiplantae</taxon>
        <taxon>Streptophyta</taxon>
        <taxon>Embryophyta</taxon>
        <taxon>Tracheophyta</taxon>
        <taxon>Spermatophyta</taxon>
        <taxon>Magnoliopsida</taxon>
        <taxon>eudicotyledons</taxon>
        <taxon>Gunneridae</taxon>
        <taxon>Pentapetalae</taxon>
        <taxon>asterids</taxon>
        <taxon>campanulids</taxon>
        <taxon>Asterales</taxon>
        <taxon>Asteraceae</taxon>
        <taxon>Asteroideae</taxon>
        <taxon>Anthemideae</taxon>
        <taxon>Anthemidinae</taxon>
        <taxon>Tanacetum</taxon>
    </lineage>
</organism>
<accession>A0A699KZT2</accession>
<protein>
    <submittedName>
        <fullName evidence="1">Uncharacterized protein</fullName>
    </submittedName>
</protein>
<reference evidence="1" key="1">
    <citation type="journal article" date="2019" name="Sci. Rep.">
        <title>Draft genome of Tanacetum cinerariifolium, the natural source of mosquito coil.</title>
        <authorList>
            <person name="Yamashiro T."/>
            <person name="Shiraishi A."/>
            <person name="Satake H."/>
            <person name="Nakayama K."/>
        </authorList>
    </citation>
    <scope>NUCLEOTIDE SEQUENCE</scope>
</reference>
<dbReference type="EMBL" id="BKCJ010567438">
    <property type="protein sequence ID" value="GFB17099.1"/>
    <property type="molecule type" value="Genomic_DNA"/>
</dbReference>
<comment type="caution">
    <text evidence="1">The sequence shown here is derived from an EMBL/GenBank/DDBJ whole genome shotgun (WGS) entry which is preliminary data.</text>
</comment>
<proteinExistence type="predicted"/>
<gene>
    <name evidence="1" type="ORF">Tci_689070</name>
</gene>
<evidence type="ECO:0000313" key="1">
    <source>
        <dbReference type="EMBL" id="GFB17099.1"/>
    </source>
</evidence>
<dbReference type="AlphaFoldDB" id="A0A699KZT2"/>
<sequence>MEDTMLDLVKICHHKQFLCIHDDVDNLIESALDSKLLSINSISFQRLDKKEQEVKIVEVQPAERRNHAEKSLQNFRVIHKSSISLNSSQISLIRVVALILSTKELENSLSMGYEHLSITPAKESDEVTESNAENLLPIPSECKVTLEDKRECDELICENSSTIDVCDNHSEILFDSNNDDLSSYDESFEDIEYVGASVLNPAIVSVEEENVVQQEEEEVDLEDISQVQDVVLREKLFSITRLISNIESLNDKSTPDRVFNSFESDNSLLDNFLPEFEIFCDHSKETRSGNTTHANYSLPEYDSFCFEIEPDRRVMEDIDEPDEHFDPEREINVSTKIEDDDYLPFMFVIRFFLPYFIFPEVSSLLLSAESEDTIFDPGISD</sequence>
<name>A0A699KZT2_TANCI</name>